<feature type="compositionally biased region" description="Basic residues" evidence="14">
    <location>
        <begin position="844"/>
        <end position="868"/>
    </location>
</feature>
<organism evidence="16 17">
    <name type="scientific">Anaeramoeba flamelloides</name>
    <dbReference type="NCBI Taxonomy" id="1746091"/>
    <lineage>
        <taxon>Eukaryota</taxon>
        <taxon>Metamonada</taxon>
        <taxon>Anaeramoebidae</taxon>
        <taxon>Anaeramoeba</taxon>
    </lineage>
</organism>
<feature type="compositionally biased region" description="Basic residues" evidence="14">
    <location>
        <begin position="914"/>
        <end position="926"/>
    </location>
</feature>
<feature type="region of interest" description="Disordered" evidence="14">
    <location>
        <begin position="387"/>
        <end position="618"/>
    </location>
</feature>
<dbReference type="SMART" id="SM00647">
    <property type="entry name" value="IBR"/>
    <property type="match status" value="1"/>
</dbReference>
<dbReference type="InterPro" id="IPR011025">
    <property type="entry name" value="GproteinA_insert"/>
</dbReference>
<gene>
    <name evidence="16" type="ORF">M0813_13994</name>
</gene>
<keyword evidence="17" id="KW-1185">Reference proteome</keyword>
<dbReference type="InterPro" id="IPR002867">
    <property type="entry name" value="IBR_dom"/>
</dbReference>
<feature type="compositionally biased region" description="Low complexity" evidence="14">
    <location>
        <begin position="974"/>
        <end position="985"/>
    </location>
</feature>
<dbReference type="Gene3D" id="1.10.400.10">
    <property type="entry name" value="GI Alpha 1, domain 2-like"/>
    <property type="match status" value="1"/>
</dbReference>
<keyword evidence="1" id="KW-0808">Transferase</keyword>
<dbReference type="Pfam" id="PF26200">
    <property type="entry name" value="Rcat_RNF216"/>
    <property type="match status" value="1"/>
</dbReference>
<dbReference type="PRINTS" id="PR00318">
    <property type="entry name" value="GPROTEINA"/>
</dbReference>
<dbReference type="Pfam" id="PF26191">
    <property type="entry name" value="RING-HC_RBR_RNF216"/>
    <property type="match status" value="1"/>
</dbReference>
<keyword evidence="2" id="KW-0519">Myristate</keyword>
<evidence type="ECO:0000259" key="15">
    <source>
        <dbReference type="PROSITE" id="PS51873"/>
    </source>
</evidence>
<evidence type="ECO:0000256" key="9">
    <source>
        <dbReference type="ARBA" id="ARBA00022842"/>
    </source>
</evidence>
<feature type="compositionally biased region" description="Basic residues" evidence="14">
    <location>
        <begin position="1511"/>
        <end position="1529"/>
    </location>
</feature>
<reference evidence="16" key="1">
    <citation type="submission" date="2022-08" db="EMBL/GenBank/DDBJ databases">
        <title>Novel sulfate-reducing endosymbionts in the free-living metamonad Anaeramoeba.</title>
        <authorList>
            <person name="Jerlstrom-Hultqvist J."/>
            <person name="Cepicka I."/>
            <person name="Gallot-Lavallee L."/>
            <person name="Salas-Leiva D."/>
            <person name="Curtis B.A."/>
            <person name="Zahonova K."/>
            <person name="Pipaliya S."/>
            <person name="Dacks J."/>
            <person name="Roger A.J."/>
        </authorList>
    </citation>
    <scope>NUCLEOTIDE SEQUENCE</scope>
    <source>
        <strain evidence="16">Schooner1</strain>
    </source>
</reference>
<sequence>MGKKQSKQHRRNLKKQARKNKLIEKSLDKDQQKDRNGFRILLLGTGDSGKSTIVKQMQILYKGGFKKTELDLYKKIIRANIKNYIKKMLIGCESLNIEIEEKNQQLSKDYLESNTELSIEINEELKDKIKILWKDKAIQESYERRDEFELHDAAKYFLNNIDRICEKKYVPSSEDILYCRVPTVGVKEIRFEVKDHIWRLIDVGGQRSERRKWIHHFNNVDMLIFIVSMSEYNQKLYEEQSTNRMLESIEVFNKNINNEYFKKKNLVLLLNKIDLFKSKIEKYPLTTCFPEYTGENNFEETSKYIVEQYLSVVKRRKKRKISTNFTCSTDTDMKKKKVPIILSSISFSNSKSSSDSVLSSSSLSFSFSSDSDTEKKYSISSVSISSNLSLGSKSNQSSESDSSSSPISSSGSSLDSTPSKSNSQSSSSETSSTKSSDWGPVSRSGSSSGWGSETNSNKRNNQTPASNSSQGSGSDPIKRKGTSSSSGWSSESNSNKSNNQSPASISSSDSISDSSQGSGSDPIKRKGTSSSSGWSSDSNSNKSNNQSPASNSSSSPLSDFSKGSGSDSGSDILFSSSTESVNSSDSNSENALGPVKFISENNEQPKNYVKKKHHANRNENEIEKGNVVVNGNVNETAKKEKIKDPINKKPTLEGWDVVTKEEVKSAVNKINGNKNEMNIILKRGRIRSRRRNKNLKKNFIKSLKRLFPDRKTKELEQIVNMLSNDPKKDYMIDAKKIIGYIKKKNYQRDNKDVTKKKKKKKKTFTNTKESLTERVLQILPKIKVSFVHGLIDEKLQGRLIKHQMNLKKRTKKQKIKEINMIDPFEMLMDIITSRKDYPREPKIKTKQNNHKKQNHKKHRRYITKKPRVMKLTDKNNEQLKINRNIQRDQNHNQQQQPRRRTHRQQQRQRQQQQQHKRQRQRPQRGGRRGEINNPRTKPKVNRAIKPKLKRQPIYKDIFQNENHKPAMKQAIKNPNIQSQDQNQQIKQKEKEKQLDKPKLIEIINKKIPDIAQDHIPKINKKENEEKQQGIKKKNVQIPIEKTHKDEEKEEEDVNLILKEEEKENVNVKEERKVKEEEEKESKVKLILNEMENDKVNEKEEEKQNGKEKEKDKGKGLPKINHNQNNLDLKQTQNKNINTKRKRSVRDINWYEYKKPGKNGYIDQAQKVLENDFLEFPVTVIKKVLNKNQNRYAPTHKELINAQATFDMKKREKKKINEKKFTLRLKYEIRFIKRKLREAKEMEKQQEIRKKKEKKADNNKKQDGNGKSKKPITLIDCTCCFTPVPFEKMVSCKAGHLICENCLHNIVKFSIGKKKINITCPSTLEKCNEGYSKDMIHKAVPPKLWDLYERLVQESELDAANIKNLYKCPFCDYAAIIEDPNIKILECLNPKCFKDTCLKCKAVAHKGKTCEEAKLEKHSDLRVYIEEEMTKALLRRCNKCGQQYYKTEGCNKIVCSHCKEIMCYLCGKSINREKYNHFSDKKGRCKLWTKVKEDKRRVRKAYQKAIKRVQKEMRKRKLKEKNKKNVKTKHLVFEEKKKNNRKNHLYEKKKRKGNGNRETRYKNRRKKTRNSTHGRTHKNENNIKRRHHNAKRKRRK</sequence>
<dbReference type="PROSITE" id="PS51882">
    <property type="entry name" value="G_ALPHA"/>
    <property type="match status" value="1"/>
</dbReference>
<keyword evidence="8" id="KW-0862">Zinc</keyword>
<proteinExistence type="predicted"/>
<dbReference type="PROSITE" id="PS51873">
    <property type="entry name" value="TRIAD"/>
    <property type="match status" value="1"/>
</dbReference>
<dbReference type="CDD" id="cd16630">
    <property type="entry name" value="RING-HC_RBR_RNF216"/>
    <property type="match status" value="1"/>
</dbReference>
<dbReference type="SMART" id="SM00275">
    <property type="entry name" value="G_alpha"/>
    <property type="match status" value="1"/>
</dbReference>
<comment type="caution">
    <text evidence="16">The sequence shown here is derived from an EMBL/GenBank/DDBJ whole genome shotgun (WGS) entry which is preliminary data.</text>
</comment>
<evidence type="ECO:0000256" key="7">
    <source>
        <dbReference type="ARBA" id="ARBA00022786"/>
    </source>
</evidence>
<dbReference type="SUPFAM" id="SSF52540">
    <property type="entry name" value="P-loop containing nucleoside triphosphate hydrolases"/>
    <property type="match status" value="1"/>
</dbReference>
<keyword evidence="6" id="KW-0863">Zinc-finger</keyword>
<feature type="compositionally biased region" description="Basic residues" evidence="14">
    <location>
        <begin position="936"/>
        <end position="952"/>
    </location>
</feature>
<evidence type="ECO:0000256" key="6">
    <source>
        <dbReference type="ARBA" id="ARBA00022771"/>
    </source>
</evidence>
<dbReference type="PANTHER" id="PTHR10218:SF362">
    <property type="entry name" value="G PROTEIN ALPHA O SUBUNIT"/>
    <property type="match status" value="1"/>
</dbReference>
<dbReference type="InterPro" id="IPR047544">
    <property type="entry name" value="RING-HC_RBR_RNF216"/>
</dbReference>
<evidence type="ECO:0000256" key="2">
    <source>
        <dbReference type="ARBA" id="ARBA00022707"/>
    </source>
</evidence>
<dbReference type="InterPro" id="IPR047545">
    <property type="entry name" value="BRcat_RBR_RNF216"/>
</dbReference>
<dbReference type="SUPFAM" id="SSF47895">
    <property type="entry name" value="Transducin (alpha subunit), insertion domain"/>
    <property type="match status" value="1"/>
</dbReference>
<evidence type="ECO:0000256" key="13">
    <source>
        <dbReference type="ARBA" id="ARBA00023288"/>
    </source>
</evidence>
<feature type="region of interest" description="Disordered" evidence="14">
    <location>
        <begin position="837"/>
        <end position="953"/>
    </location>
</feature>
<evidence type="ECO:0000313" key="17">
    <source>
        <dbReference type="Proteomes" id="UP001150062"/>
    </source>
</evidence>
<keyword evidence="7" id="KW-0833">Ubl conjugation pathway</keyword>
<feature type="region of interest" description="Disordered" evidence="14">
    <location>
        <begin position="1"/>
        <end position="28"/>
    </location>
</feature>
<feature type="region of interest" description="Disordered" evidence="14">
    <location>
        <begin position="971"/>
        <end position="993"/>
    </location>
</feature>
<evidence type="ECO:0000256" key="11">
    <source>
        <dbReference type="ARBA" id="ARBA00023139"/>
    </source>
</evidence>
<keyword evidence="3" id="KW-0479">Metal-binding</keyword>
<dbReference type="InterPro" id="IPR027417">
    <property type="entry name" value="P-loop_NTPase"/>
</dbReference>
<dbReference type="EMBL" id="JAOAOG010000041">
    <property type="protein sequence ID" value="KAJ6252622.1"/>
    <property type="molecule type" value="Genomic_DNA"/>
</dbReference>
<evidence type="ECO:0000256" key="10">
    <source>
        <dbReference type="ARBA" id="ARBA00023134"/>
    </source>
</evidence>
<evidence type="ECO:0000256" key="3">
    <source>
        <dbReference type="ARBA" id="ARBA00022723"/>
    </source>
</evidence>
<keyword evidence="5" id="KW-0547">Nucleotide-binding</keyword>
<evidence type="ECO:0000256" key="8">
    <source>
        <dbReference type="ARBA" id="ARBA00022833"/>
    </source>
</evidence>
<feature type="region of interest" description="Disordered" evidence="14">
    <location>
        <begin position="1511"/>
        <end position="1595"/>
    </location>
</feature>
<feature type="compositionally biased region" description="Basic residues" evidence="14">
    <location>
        <begin position="897"/>
        <end position="906"/>
    </location>
</feature>
<dbReference type="InterPro" id="IPR044066">
    <property type="entry name" value="TRIAD_supradom"/>
</dbReference>
<keyword evidence="10" id="KW-0342">GTP-binding</keyword>
<feature type="compositionally biased region" description="Basic residues" evidence="14">
    <location>
        <begin position="1537"/>
        <end position="1553"/>
    </location>
</feature>
<protein>
    <submittedName>
        <fullName evidence="16">Guanine nucleotide-binding protein g(O) subunit alpha</fullName>
    </submittedName>
</protein>
<feature type="compositionally biased region" description="Low complexity" evidence="14">
    <location>
        <begin position="387"/>
        <end position="455"/>
    </location>
</feature>
<evidence type="ECO:0000313" key="16">
    <source>
        <dbReference type="EMBL" id="KAJ6252622.1"/>
    </source>
</evidence>
<feature type="compositionally biased region" description="Polar residues" evidence="14">
    <location>
        <begin position="457"/>
        <end position="473"/>
    </location>
</feature>
<feature type="compositionally biased region" description="Basic residues" evidence="14">
    <location>
        <begin position="1"/>
        <end position="20"/>
    </location>
</feature>
<dbReference type="Gene3D" id="3.40.50.300">
    <property type="entry name" value="P-loop containing nucleotide triphosphate hydrolases"/>
    <property type="match status" value="1"/>
</dbReference>
<evidence type="ECO:0000256" key="4">
    <source>
        <dbReference type="ARBA" id="ARBA00022737"/>
    </source>
</evidence>
<feature type="region of interest" description="Disordered" evidence="14">
    <location>
        <begin position="1088"/>
        <end position="1122"/>
    </location>
</feature>
<feature type="compositionally biased region" description="Low complexity" evidence="14">
    <location>
        <begin position="529"/>
        <end position="590"/>
    </location>
</feature>
<feature type="compositionally biased region" description="Basic residues" evidence="14">
    <location>
        <begin position="1583"/>
        <end position="1595"/>
    </location>
</feature>
<name>A0ABQ8Z6W7_9EUKA</name>
<feature type="region of interest" description="Disordered" evidence="14">
    <location>
        <begin position="1241"/>
        <end position="1266"/>
    </location>
</feature>
<dbReference type="Pfam" id="PF00503">
    <property type="entry name" value="G-alpha"/>
    <property type="match status" value="1"/>
</dbReference>
<dbReference type="CDD" id="cd20339">
    <property type="entry name" value="BRcat_RBR_RNF216"/>
    <property type="match status" value="1"/>
</dbReference>
<evidence type="ECO:0000256" key="1">
    <source>
        <dbReference type="ARBA" id="ARBA00022679"/>
    </source>
</evidence>
<dbReference type="InterPro" id="IPR001019">
    <property type="entry name" value="Gprotein_alpha_su"/>
</dbReference>
<evidence type="ECO:0000256" key="12">
    <source>
        <dbReference type="ARBA" id="ARBA00023224"/>
    </source>
</evidence>
<accession>A0ABQ8Z6W7</accession>
<keyword evidence="12" id="KW-0807">Transducer</keyword>
<feature type="compositionally biased region" description="Basic residues" evidence="14">
    <location>
        <begin position="1561"/>
        <end position="1575"/>
    </location>
</feature>
<keyword evidence="4" id="KW-0677">Repeat</keyword>
<feature type="compositionally biased region" description="Basic and acidic residues" evidence="14">
    <location>
        <begin position="1241"/>
        <end position="1265"/>
    </location>
</feature>
<feature type="compositionally biased region" description="Low complexity" evidence="14">
    <location>
        <begin position="483"/>
        <end position="521"/>
    </location>
</feature>
<feature type="domain" description="RING-type" evidence="15">
    <location>
        <begin position="1272"/>
        <end position="1488"/>
    </location>
</feature>
<evidence type="ECO:0000256" key="14">
    <source>
        <dbReference type="SAM" id="MobiDB-lite"/>
    </source>
</evidence>
<feature type="compositionally biased region" description="Basic and acidic residues" evidence="14">
    <location>
        <begin position="1091"/>
        <end position="1114"/>
    </location>
</feature>
<evidence type="ECO:0000256" key="5">
    <source>
        <dbReference type="ARBA" id="ARBA00022741"/>
    </source>
</evidence>
<dbReference type="Gene3D" id="1.20.120.1750">
    <property type="match status" value="1"/>
</dbReference>
<dbReference type="SUPFAM" id="SSF57850">
    <property type="entry name" value="RING/U-box"/>
    <property type="match status" value="3"/>
</dbReference>
<dbReference type="Proteomes" id="UP001150062">
    <property type="component" value="Unassembled WGS sequence"/>
</dbReference>
<keyword evidence="13" id="KW-0449">Lipoprotein</keyword>
<keyword evidence="11" id="KW-0564">Palmitate</keyword>
<dbReference type="CDD" id="cd00066">
    <property type="entry name" value="G-alpha"/>
    <property type="match status" value="1"/>
</dbReference>
<keyword evidence="9" id="KW-0460">Magnesium</keyword>
<dbReference type="PANTHER" id="PTHR10218">
    <property type="entry name" value="GTP-BINDING PROTEIN ALPHA SUBUNIT"/>
    <property type="match status" value="1"/>
</dbReference>